<name>A0A8J5WN64_ZIZPA</name>
<protein>
    <recommendedName>
        <fullName evidence="3">PGG domain-containing protein</fullName>
    </recommendedName>
</protein>
<feature type="transmembrane region" description="Helical" evidence="2">
    <location>
        <begin position="283"/>
        <end position="301"/>
    </location>
</feature>
<feature type="transmembrane region" description="Helical" evidence="2">
    <location>
        <begin position="858"/>
        <end position="878"/>
    </location>
</feature>
<evidence type="ECO:0000256" key="1">
    <source>
        <dbReference type="SAM" id="MobiDB-lite"/>
    </source>
</evidence>
<feature type="transmembrane region" description="Helical" evidence="2">
    <location>
        <begin position="249"/>
        <end position="271"/>
    </location>
</feature>
<feature type="transmembrane region" description="Helical" evidence="2">
    <location>
        <begin position="203"/>
        <end position="220"/>
    </location>
</feature>
<reference evidence="4" key="2">
    <citation type="submission" date="2021-02" db="EMBL/GenBank/DDBJ databases">
        <authorList>
            <person name="Kimball J.A."/>
            <person name="Haas M.W."/>
            <person name="Macchietto M."/>
            <person name="Kono T."/>
            <person name="Duquette J."/>
            <person name="Shao M."/>
        </authorList>
    </citation>
    <scope>NUCLEOTIDE SEQUENCE</scope>
    <source>
        <tissue evidence="4">Fresh leaf tissue</tissue>
    </source>
</reference>
<feature type="region of interest" description="Disordered" evidence="1">
    <location>
        <begin position="1"/>
        <end position="29"/>
    </location>
</feature>
<dbReference type="Pfam" id="PF13962">
    <property type="entry name" value="PGG"/>
    <property type="match status" value="5"/>
</dbReference>
<dbReference type="PANTHER" id="PTHR24177:SF45">
    <property type="entry name" value="OS06G0294000 PROTEIN"/>
    <property type="match status" value="1"/>
</dbReference>
<feature type="region of interest" description="Disordered" evidence="1">
    <location>
        <begin position="691"/>
        <end position="744"/>
    </location>
</feature>
<reference evidence="4" key="1">
    <citation type="journal article" date="2021" name="bioRxiv">
        <title>Whole Genome Assembly and Annotation of Northern Wild Rice, Zizania palustris L., Supports a Whole Genome Duplication in the Zizania Genus.</title>
        <authorList>
            <person name="Haas M."/>
            <person name="Kono T."/>
            <person name="Macchietto M."/>
            <person name="Millas R."/>
            <person name="McGilp L."/>
            <person name="Shao M."/>
            <person name="Duquette J."/>
            <person name="Hirsch C.N."/>
            <person name="Kimball J."/>
        </authorList>
    </citation>
    <scope>NUCLEOTIDE SEQUENCE</scope>
    <source>
        <tissue evidence="4">Fresh leaf tissue</tissue>
    </source>
</reference>
<dbReference type="AlphaFoldDB" id="A0A8J5WN64"/>
<accession>A0A8J5WN64</accession>
<evidence type="ECO:0000313" key="4">
    <source>
        <dbReference type="EMBL" id="KAG8094410.1"/>
    </source>
</evidence>
<feature type="domain" description="PGG" evidence="3">
    <location>
        <begin position="36"/>
        <end position="141"/>
    </location>
</feature>
<feature type="domain" description="PGG" evidence="3">
    <location>
        <begin position="745"/>
        <end position="850"/>
    </location>
</feature>
<sequence>MSSTNKVVSSNNRNRAAKDKSKSDSNNPTCSSEYQLKKYLLLLATLVVTVTYAAGLNLPGGSRQEDTQDGDAGDPILPGTHHVRYVMFYYCNATAFAASLVVCLLLLVLDEESSRCAAVLRLVMVLDLLGLMGAYAAGSCIDTFTTIYSAVIMSVVLAYIVPSLFSYAVSKLHGKDPEQQIEDSQKKDEYPAEHKSEEQLHEVLMLLATFAITITFVAGLNPPGGFWHDDQKKEKQSYPVLWDISPRRYQAFFVCNTTAFVASLLIIMLVLDKKVKMRRSLQFAALYGSIVVALFGLVGAYAAGSCRDTDNTIYVICLIAAVLAYIFLQVAISKAMNTSPEEDSHTGEKPCRTTSGKLAKQDLDDSSRRERKHNDAMEKARSLVMLLATLAASITYQAGLDPPGGVLTDDKHKGGSAVLLTTTHSARYKVFFYSNSIAFVTSLVAIVMVQSSAVLKGHTLEAAMILDLFALVCAYAAGSCRDVDTSVYVVALAGGVLVYVVIHITFFTLDHIDNHLQDDPVEEKRREVLLLLAILAATLTYQAGLTPPGGFWSEDDNDPNHKPGFPVLLDKHPGRYNAFFYCNAASFMASMALILLLVNPNLYRPGIRCYALYVCMVAGMFGLMCAYTAGSSRQLRTSIYVLTLVGAVFALITLQVAMFWCKVSSKKGGSNAAKRSSSQASTAMGVSFNEASADPAGTRDRDDGYTGQVADITNAAPSAPRDTRTDSMLRETEAHHDTGKGSRDKDMPEYLMLIGILAASVTYQAGLKPPGGQWEKGEKVGQSILHDLNKRRYNAFFYTNSTSFMASIIIIVLLLHRMLHKTDMPLLPMYTAILLDMLGLLAAYTAGSTMEWKTSRNVIALVIPVLVYIAGYTAVSFFRQKGQPVKSNEERDPNTSELGC</sequence>
<keyword evidence="5" id="KW-1185">Reference proteome</keyword>
<dbReference type="InterPro" id="IPR026961">
    <property type="entry name" value="PGG_dom"/>
</dbReference>
<keyword evidence="2" id="KW-1133">Transmembrane helix</keyword>
<feature type="compositionally biased region" description="Basic and acidic residues" evidence="1">
    <location>
        <begin position="342"/>
        <end position="351"/>
    </location>
</feature>
<feature type="compositionally biased region" description="Basic and acidic residues" evidence="1">
    <location>
        <begin position="359"/>
        <end position="376"/>
    </location>
</feature>
<keyword evidence="2" id="KW-0812">Transmembrane</keyword>
<feature type="transmembrane region" description="Helical" evidence="2">
    <location>
        <begin position="610"/>
        <end position="629"/>
    </location>
</feature>
<comment type="caution">
    <text evidence="4">The sequence shown here is derived from an EMBL/GenBank/DDBJ whole genome shotgun (WGS) entry which is preliminary data.</text>
</comment>
<evidence type="ECO:0000259" key="3">
    <source>
        <dbReference type="Pfam" id="PF13962"/>
    </source>
</evidence>
<feature type="compositionally biased region" description="Polar residues" evidence="1">
    <location>
        <begin position="1"/>
        <end position="14"/>
    </location>
</feature>
<organism evidence="4 5">
    <name type="scientific">Zizania palustris</name>
    <name type="common">Northern wild rice</name>
    <dbReference type="NCBI Taxonomy" id="103762"/>
    <lineage>
        <taxon>Eukaryota</taxon>
        <taxon>Viridiplantae</taxon>
        <taxon>Streptophyta</taxon>
        <taxon>Embryophyta</taxon>
        <taxon>Tracheophyta</taxon>
        <taxon>Spermatophyta</taxon>
        <taxon>Magnoliopsida</taxon>
        <taxon>Liliopsida</taxon>
        <taxon>Poales</taxon>
        <taxon>Poaceae</taxon>
        <taxon>BOP clade</taxon>
        <taxon>Oryzoideae</taxon>
        <taxon>Oryzeae</taxon>
        <taxon>Zizaniinae</taxon>
        <taxon>Zizania</taxon>
    </lineage>
</organism>
<evidence type="ECO:0000256" key="2">
    <source>
        <dbReference type="SAM" id="Phobius"/>
    </source>
</evidence>
<feature type="transmembrane region" description="Helical" evidence="2">
    <location>
        <begin position="461"/>
        <end position="479"/>
    </location>
</feature>
<feature type="transmembrane region" description="Helical" evidence="2">
    <location>
        <begin position="795"/>
        <end position="815"/>
    </location>
</feature>
<gene>
    <name evidence="4" type="ORF">GUJ93_ZPchr0012g19863</name>
</gene>
<dbReference type="OrthoDB" id="681126at2759"/>
<feature type="transmembrane region" description="Helical" evidence="2">
    <location>
        <begin position="430"/>
        <end position="449"/>
    </location>
</feature>
<feature type="transmembrane region" description="Helical" evidence="2">
    <location>
        <begin position="313"/>
        <end position="332"/>
    </location>
</feature>
<dbReference type="EMBL" id="JAAALK010000080">
    <property type="protein sequence ID" value="KAG8094410.1"/>
    <property type="molecule type" value="Genomic_DNA"/>
</dbReference>
<feature type="transmembrane region" description="Helical" evidence="2">
    <location>
        <begin position="116"/>
        <end position="135"/>
    </location>
</feature>
<feature type="region of interest" description="Disordered" evidence="1">
    <location>
        <begin position="339"/>
        <end position="376"/>
    </location>
</feature>
<keyword evidence="2" id="KW-0472">Membrane</keyword>
<dbReference type="PANTHER" id="PTHR24177">
    <property type="entry name" value="CASKIN"/>
    <property type="match status" value="1"/>
</dbReference>
<dbReference type="Proteomes" id="UP000729402">
    <property type="component" value="Unassembled WGS sequence"/>
</dbReference>
<evidence type="ECO:0000313" key="5">
    <source>
        <dbReference type="Proteomes" id="UP000729402"/>
    </source>
</evidence>
<feature type="transmembrane region" description="Helical" evidence="2">
    <location>
        <begin position="578"/>
        <end position="598"/>
    </location>
</feature>
<proteinExistence type="predicted"/>
<feature type="transmembrane region" description="Helical" evidence="2">
    <location>
        <begin position="87"/>
        <end position="109"/>
    </location>
</feature>
<feature type="compositionally biased region" description="Basic and acidic residues" evidence="1">
    <location>
        <begin position="721"/>
        <end position="744"/>
    </location>
</feature>
<feature type="transmembrane region" description="Helical" evidence="2">
    <location>
        <begin position="147"/>
        <end position="169"/>
    </location>
</feature>
<dbReference type="GO" id="GO:0016020">
    <property type="term" value="C:membrane"/>
    <property type="evidence" value="ECO:0007669"/>
    <property type="project" value="TreeGrafter"/>
</dbReference>
<feature type="transmembrane region" description="Helical" evidence="2">
    <location>
        <begin position="641"/>
        <end position="661"/>
    </location>
</feature>
<feature type="transmembrane region" description="Helical" evidence="2">
    <location>
        <begin position="750"/>
        <end position="767"/>
    </location>
</feature>
<feature type="domain" description="PGG" evidence="3">
    <location>
        <begin position="523"/>
        <end position="633"/>
    </location>
</feature>
<feature type="domain" description="PGG" evidence="3">
    <location>
        <begin position="376"/>
        <end position="481"/>
    </location>
</feature>
<feature type="transmembrane region" description="Helical" evidence="2">
    <location>
        <begin position="827"/>
        <end position="846"/>
    </location>
</feature>
<feature type="transmembrane region" description="Helical" evidence="2">
    <location>
        <begin position="485"/>
        <end position="507"/>
    </location>
</feature>
<feature type="transmembrane region" description="Helical" evidence="2">
    <location>
        <begin position="39"/>
        <end position="58"/>
    </location>
</feature>
<feature type="domain" description="PGG" evidence="3">
    <location>
        <begin position="196"/>
        <end position="307"/>
    </location>
</feature>